<protein>
    <recommendedName>
        <fullName evidence="4">GIY-YIG domain-containing protein</fullName>
    </recommendedName>
</protein>
<dbReference type="RefSeq" id="WP_157391851.1">
    <property type="nucleotide sequence ID" value="NZ_WRPP01000008.1"/>
</dbReference>
<dbReference type="AlphaFoldDB" id="A0A7K1V6N0"/>
<evidence type="ECO:0008006" key="4">
    <source>
        <dbReference type="Google" id="ProtNLM"/>
    </source>
</evidence>
<comment type="caution">
    <text evidence="2">The sequence shown here is derived from an EMBL/GenBank/DDBJ whole genome shotgun (WGS) entry which is preliminary data.</text>
</comment>
<dbReference type="Proteomes" id="UP000466794">
    <property type="component" value="Unassembled WGS sequence"/>
</dbReference>
<reference evidence="2 3" key="1">
    <citation type="submission" date="2019-12" db="EMBL/GenBank/DDBJ databases">
        <title>Nocardia sp. nov. ET3-3 isolated from soil.</title>
        <authorList>
            <person name="Kanchanasin P."/>
            <person name="Tanasupawat S."/>
            <person name="Yuki M."/>
            <person name="Kudo T."/>
        </authorList>
    </citation>
    <scope>NUCLEOTIDE SEQUENCE [LARGE SCALE GENOMIC DNA]</scope>
    <source>
        <strain evidence="2 3">ET3-3</strain>
    </source>
</reference>
<sequence length="585" mass="66658">MPKPHTALADSWADSHIFSTAAPFAEAGKTASTSEQAVQSGWYLLRFRDDTFYVGESVNLRTRMSGHDAKWGEEIATVRFRVQLASKQELKRRERELTRELEALGVPLRNVLNTRIDTGRDALDELLPPSDQNRWLLDPRGFNRSDRTPLKSMAAQEIRYSTAARRYHEKAEEPAVTTLLRTFLEACVPAPRATEFQYWSVSTGTYSGRRRLCVSVGKMEVLVLNDDLTGFVNARWSLVAPTERAEREFRRRHPDIELVDTTYEDSGSDNILLYASTLESLQRILDDPQVTTAAAQLVFDVMQKRFCQYTRYHCPQIVQSVYPEYSRPTTEVEDHTTAVEVPTLFYAEADEVPEDDAAIDGSEHDGEDAIDVICYWIVTPGPKKLRRNQTADFLADGEWRMEPNPRFEHKVADMLPGERIAVQTRRNVATDDVPFDRRGNLVSVMDFHLTGTITHSPGDGSSVKVAWDPAPAVPRRYYLYTSTGHRLGADPRPEPNLERPHRIRLRRQPAAEHHGAPQRRILGRPFRRQINVTVPIKRWPGSHGTQPIPGARPAEVRPRPIPRRAIRWQSCGSRRRPAWSQQGRS</sequence>
<name>A0A7K1V6N0_9NOCA</name>
<feature type="region of interest" description="Disordered" evidence="1">
    <location>
        <begin position="537"/>
        <end position="585"/>
    </location>
</feature>
<evidence type="ECO:0000313" key="3">
    <source>
        <dbReference type="Proteomes" id="UP000466794"/>
    </source>
</evidence>
<organism evidence="2 3">
    <name type="scientific">Nocardia terrae</name>
    <dbReference type="NCBI Taxonomy" id="2675851"/>
    <lineage>
        <taxon>Bacteria</taxon>
        <taxon>Bacillati</taxon>
        <taxon>Actinomycetota</taxon>
        <taxon>Actinomycetes</taxon>
        <taxon>Mycobacteriales</taxon>
        <taxon>Nocardiaceae</taxon>
        <taxon>Nocardia</taxon>
    </lineage>
</organism>
<dbReference type="EMBL" id="WRPP01000008">
    <property type="protein sequence ID" value="MVU82293.1"/>
    <property type="molecule type" value="Genomic_DNA"/>
</dbReference>
<keyword evidence="3" id="KW-1185">Reference proteome</keyword>
<accession>A0A7K1V6N0</accession>
<dbReference type="CDD" id="cd00719">
    <property type="entry name" value="GIY-YIG_SF"/>
    <property type="match status" value="1"/>
</dbReference>
<evidence type="ECO:0000313" key="2">
    <source>
        <dbReference type="EMBL" id="MVU82293.1"/>
    </source>
</evidence>
<gene>
    <name evidence="2" type="ORF">GPX89_34290</name>
</gene>
<proteinExistence type="predicted"/>
<evidence type="ECO:0000256" key="1">
    <source>
        <dbReference type="SAM" id="MobiDB-lite"/>
    </source>
</evidence>